<comment type="caution">
    <text evidence="1">The sequence shown here is derived from an EMBL/GenBank/DDBJ whole genome shotgun (WGS) entry which is preliminary data.</text>
</comment>
<dbReference type="InterPro" id="IPR019657">
    <property type="entry name" value="ComFB"/>
</dbReference>
<keyword evidence="2" id="KW-1185">Reference proteome</keyword>
<gene>
    <name evidence="1" type="ORF">IQ235_09025</name>
</gene>
<protein>
    <submittedName>
        <fullName evidence="1">Late competence development ComFB family protein</fullName>
    </submittedName>
</protein>
<evidence type="ECO:0000313" key="2">
    <source>
        <dbReference type="Proteomes" id="UP000621799"/>
    </source>
</evidence>
<evidence type="ECO:0000313" key="1">
    <source>
        <dbReference type="EMBL" id="MBE9040920.1"/>
    </source>
</evidence>
<sequence>MPISSQSPLKYRNVMELLAAEEIERQLQRHPDENARTIDRAEAISYALNRLPSLYATTEEGWCWQRERAEQTLSDLISMAAGWGIREARYKNKRFTTPLPPASEAEKALQTLKEMLGYEDLSWDNVVTVVEQRLKSRAASSAISCPVPEREIWGR</sequence>
<dbReference type="Proteomes" id="UP000621799">
    <property type="component" value="Unassembled WGS sequence"/>
</dbReference>
<organism evidence="1 2">
    <name type="scientific">Zarconia navalis LEGE 11467</name>
    <dbReference type="NCBI Taxonomy" id="1828826"/>
    <lineage>
        <taxon>Bacteria</taxon>
        <taxon>Bacillati</taxon>
        <taxon>Cyanobacteriota</taxon>
        <taxon>Cyanophyceae</taxon>
        <taxon>Oscillatoriophycideae</taxon>
        <taxon>Oscillatoriales</taxon>
        <taxon>Oscillatoriales incertae sedis</taxon>
        <taxon>Zarconia</taxon>
        <taxon>Zarconia navalis</taxon>
    </lineage>
</organism>
<dbReference type="EMBL" id="JADEXN010000132">
    <property type="protein sequence ID" value="MBE9040920.1"/>
    <property type="molecule type" value="Genomic_DNA"/>
</dbReference>
<dbReference type="AlphaFoldDB" id="A0A928W097"/>
<dbReference type="Pfam" id="PF10719">
    <property type="entry name" value="ComFB"/>
    <property type="match status" value="1"/>
</dbReference>
<dbReference type="RefSeq" id="WP_264321153.1">
    <property type="nucleotide sequence ID" value="NZ_JADEXN010000132.1"/>
</dbReference>
<proteinExistence type="predicted"/>
<accession>A0A928W097</accession>
<name>A0A928W097_9CYAN</name>
<reference evidence="1" key="1">
    <citation type="submission" date="2020-10" db="EMBL/GenBank/DDBJ databases">
        <authorList>
            <person name="Castelo-Branco R."/>
            <person name="Eusebio N."/>
            <person name="Adriana R."/>
            <person name="Vieira A."/>
            <person name="Brugerolle De Fraissinette N."/>
            <person name="Rezende De Castro R."/>
            <person name="Schneider M.P."/>
            <person name="Vasconcelos V."/>
            <person name="Leao P.N."/>
        </authorList>
    </citation>
    <scope>NUCLEOTIDE SEQUENCE</scope>
    <source>
        <strain evidence="1">LEGE 11467</strain>
    </source>
</reference>